<feature type="compositionally biased region" description="Polar residues" evidence="2">
    <location>
        <begin position="2500"/>
        <end position="2518"/>
    </location>
</feature>
<feature type="region of interest" description="Disordered" evidence="2">
    <location>
        <begin position="742"/>
        <end position="917"/>
    </location>
</feature>
<feature type="region of interest" description="Disordered" evidence="2">
    <location>
        <begin position="3863"/>
        <end position="3976"/>
    </location>
</feature>
<feature type="region of interest" description="Disordered" evidence="2">
    <location>
        <begin position="5584"/>
        <end position="5604"/>
    </location>
</feature>
<feature type="region of interest" description="Disordered" evidence="2">
    <location>
        <begin position="3990"/>
        <end position="4010"/>
    </location>
</feature>
<feature type="compositionally biased region" description="Acidic residues" evidence="2">
    <location>
        <begin position="312"/>
        <end position="325"/>
    </location>
</feature>
<feature type="compositionally biased region" description="Polar residues" evidence="2">
    <location>
        <begin position="2168"/>
        <end position="2181"/>
    </location>
</feature>
<feature type="compositionally biased region" description="Basic and acidic residues" evidence="2">
    <location>
        <begin position="4874"/>
        <end position="4890"/>
    </location>
</feature>
<feature type="region of interest" description="Disordered" evidence="2">
    <location>
        <begin position="256"/>
        <end position="372"/>
    </location>
</feature>
<feature type="compositionally biased region" description="Basic and acidic residues" evidence="2">
    <location>
        <begin position="2824"/>
        <end position="2835"/>
    </location>
</feature>
<feature type="compositionally biased region" description="Low complexity" evidence="2">
    <location>
        <begin position="2036"/>
        <end position="2046"/>
    </location>
</feature>
<feature type="compositionally biased region" description="Basic and acidic residues" evidence="2">
    <location>
        <begin position="2571"/>
        <end position="2580"/>
    </location>
</feature>
<name>A0A168BZI7_9HYPO</name>
<feature type="compositionally biased region" description="Low complexity" evidence="2">
    <location>
        <begin position="4336"/>
        <end position="4349"/>
    </location>
</feature>
<dbReference type="PANTHER" id="PTHR40641:SF2">
    <property type="entry name" value="INVOLUCRIN REPEAT PROTEIN"/>
    <property type="match status" value="1"/>
</dbReference>
<feature type="region of interest" description="Disordered" evidence="2">
    <location>
        <begin position="4238"/>
        <end position="4308"/>
    </location>
</feature>
<feature type="region of interest" description="Disordered" evidence="2">
    <location>
        <begin position="1607"/>
        <end position="1765"/>
    </location>
</feature>
<feature type="compositionally biased region" description="Basic and acidic residues" evidence="2">
    <location>
        <begin position="3876"/>
        <end position="3887"/>
    </location>
</feature>
<feature type="compositionally biased region" description="Basic residues" evidence="2">
    <location>
        <begin position="2074"/>
        <end position="2085"/>
    </location>
</feature>
<feature type="compositionally biased region" description="Polar residues" evidence="2">
    <location>
        <begin position="782"/>
        <end position="791"/>
    </location>
</feature>
<evidence type="ECO:0000256" key="1">
    <source>
        <dbReference type="SAM" id="Coils"/>
    </source>
</evidence>
<feature type="compositionally biased region" description="Basic and acidic residues" evidence="2">
    <location>
        <begin position="3201"/>
        <end position="3210"/>
    </location>
</feature>
<feature type="compositionally biased region" description="Basic and acidic residues" evidence="2">
    <location>
        <begin position="3649"/>
        <end position="3658"/>
    </location>
</feature>
<dbReference type="OrthoDB" id="5365701at2759"/>
<feature type="compositionally biased region" description="Polar residues" evidence="2">
    <location>
        <begin position="4255"/>
        <end position="4266"/>
    </location>
</feature>
<feature type="compositionally biased region" description="Basic residues" evidence="2">
    <location>
        <begin position="2201"/>
        <end position="2210"/>
    </location>
</feature>
<feature type="compositionally biased region" description="Low complexity" evidence="2">
    <location>
        <begin position="110"/>
        <end position="123"/>
    </location>
</feature>
<feature type="compositionally biased region" description="Low complexity" evidence="2">
    <location>
        <begin position="816"/>
        <end position="834"/>
    </location>
</feature>
<feature type="region of interest" description="Disordered" evidence="2">
    <location>
        <begin position="3462"/>
        <end position="3538"/>
    </location>
</feature>
<feature type="compositionally biased region" description="Polar residues" evidence="2">
    <location>
        <begin position="2707"/>
        <end position="2723"/>
    </location>
</feature>
<feature type="region of interest" description="Disordered" evidence="2">
    <location>
        <begin position="944"/>
        <end position="1152"/>
    </location>
</feature>
<feature type="compositionally biased region" description="Polar residues" evidence="2">
    <location>
        <begin position="3933"/>
        <end position="3942"/>
    </location>
</feature>
<feature type="compositionally biased region" description="Polar residues" evidence="2">
    <location>
        <begin position="1307"/>
        <end position="1320"/>
    </location>
</feature>
<feature type="region of interest" description="Disordered" evidence="2">
    <location>
        <begin position="4708"/>
        <end position="4767"/>
    </location>
</feature>
<feature type="coiled-coil region" evidence="1">
    <location>
        <begin position="5264"/>
        <end position="5298"/>
    </location>
</feature>
<feature type="compositionally biased region" description="Basic and acidic residues" evidence="2">
    <location>
        <begin position="1479"/>
        <end position="1490"/>
    </location>
</feature>
<feature type="compositionally biased region" description="Basic residues" evidence="2">
    <location>
        <begin position="3319"/>
        <end position="3331"/>
    </location>
</feature>
<feature type="region of interest" description="Disordered" evidence="2">
    <location>
        <begin position="4582"/>
        <end position="4621"/>
    </location>
</feature>
<feature type="compositionally biased region" description="Basic residues" evidence="2">
    <location>
        <begin position="2942"/>
        <end position="2951"/>
    </location>
</feature>
<feature type="region of interest" description="Disordered" evidence="2">
    <location>
        <begin position="4788"/>
        <end position="4896"/>
    </location>
</feature>
<accession>A0A168BZI7</accession>
<feature type="compositionally biased region" description="Basic and acidic residues" evidence="2">
    <location>
        <begin position="2185"/>
        <end position="2194"/>
    </location>
</feature>
<feature type="compositionally biased region" description="Basic and acidic residues" evidence="2">
    <location>
        <begin position="861"/>
        <end position="880"/>
    </location>
</feature>
<feature type="compositionally biased region" description="Basic and acidic residues" evidence="2">
    <location>
        <begin position="1420"/>
        <end position="1435"/>
    </location>
</feature>
<feature type="region of interest" description="Disordered" evidence="2">
    <location>
        <begin position="2484"/>
        <end position="3015"/>
    </location>
</feature>
<feature type="region of interest" description="Disordered" evidence="2">
    <location>
        <begin position="3611"/>
        <end position="3679"/>
    </location>
</feature>
<feature type="compositionally biased region" description="Polar residues" evidence="2">
    <location>
        <begin position="1710"/>
        <end position="1719"/>
    </location>
</feature>
<feature type="compositionally biased region" description="Basic and acidic residues" evidence="2">
    <location>
        <begin position="902"/>
        <end position="917"/>
    </location>
</feature>
<organism evidence="3 4">
    <name type="scientific">Moelleriella libera RCEF 2490</name>
    <dbReference type="NCBI Taxonomy" id="1081109"/>
    <lineage>
        <taxon>Eukaryota</taxon>
        <taxon>Fungi</taxon>
        <taxon>Dikarya</taxon>
        <taxon>Ascomycota</taxon>
        <taxon>Pezizomycotina</taxon>
        <taxon>Sordariomycetes</taxon>
        <taxon>Hypocreomycetidae</taxon>
        <taxon>Hypocreales</taxon>
        <taxon>Clavicipitaceae</taxon>
        <taxon>Moelleriella</taxon>
    </lineage>
</organism>
<feature type="compositionally biased region" description="Basic and acidic residues" evidence="2">
    <location>
        <begin position="2017"/>
        <end position="2028"/>
    </location>
</feature>
<feature type="compositionally biased region" description="Basic residues" evidence="2">
    <location>
        <begin position="2560"/>
        <end position="2570"/>
    </location>
</feature>
<feature type="compositionally biased region" description="Polar residues" evidence="2">
    <location>
        <begin position="2989"/>
        <end position="3001"/>
    </location>
</feature>
<feature type="compositionally biased region" description="Basic and acidic residues" evidence="2">
    <location>
        <begin position="2655"/>
        <end position="2665"/>
    </location>
</feature>
<feature type="compositionally biased region" description="Low complexity" evidence="2">
    <location>
        <begin position="3717"/>
        <end position="3732"/>
    </location>
</feature>
<feature type="compositionally biased region" description="Basic and acidic residues" evidence="2">
    <location>
        <begin position="528"/>
        <end position="550"/>
    </location>
</feature>
<feature type="compositionally biased region" description="Basic and acidic residues" evidence="2">
    <location>
        <begin position="981"/>
        <end position="1010"/>
    </location>
</feature>
<feature type="compositionally biased region" description="Polar residues" evidence="2">
    <location>
        <begin position="3487"/>
        <end position="3502"/>
    </location>
</feature>
<reference evidence="3 4" key="1">
    <citation type="journal article" date="2016" name="Genome Biol. Evol.">
        <title>Divergent and convergent evolution of fungal pathogenicity.</title>
        <authorList>
            <person name="Shang Y."/>
            <person name="Xiao G."/>
            <person name="Zheng P."/>
            <person name="Cen K."/>
            <person name="Zhan S."/>
            <person name="Wang C."/>
        </authorList>
    </citation>
    <scope>NUCLEOTIDE SEQUENCE [LARGE SCALE GENOMIC DNA]</scope>
    <source>
        <strain evidence="3 4">RCEF 2490</strain>
    </source>
</reference>
<feature type="compositionally biased region" description="Polar residues" evidence="2">
    <location>
        <begin position="2411"/>
        <end position="2421"/>
    </location>
</feature>
<feature type="compositionally biased region" description="Polar residues" evidence="2">
    <location>
        <begin position="1023"/>
        <end position="1044"/>
    </location>
</feature>
<sequence length="5632" mass="609616">MRDARQRSPDNSRRRRRDQRRQSRDNLVYMPPQSMNEANNSISQTSATPNYHSSYPDPTTLASPRPGDVGTPDHSQNQIPRGQGRDHSRNEDWQRFQERRRQSRHRTAPSDSTTSLSSSSTASSLLDISRHYPIGNRFGGILGTFWRAPSERRVRRRRSGRAKRRRMLIFSNSSSSSVNSDLAYGNGYIPCSKHRGTAMNRTVAEAYTPEPLRGEEGRSAKVNDRSHSTTTFNRHTGHRKDKTDEEILALGRQLSDFARSQNEHDRRSSGKAKIGGLAAAAAATHQVRTKRRDAKTHDHDNPRTHGRHPDSSDESDWEDASDDEAGGLSEAESALAYGSSMPQALRPAEERSKAVRSGLPSRPFEGLTMRSARKSSIVDPSLFGPQNSLRGMINTPCGFGPGQSAAEYQQFNRLRRSETEPIPKDAPMHDGHVGLASESDRFDAKAASGTLPSLDLPYRSRPAPIPLQQPSPKVPVSSKIFQAEKLEDGREHDGAKLAHTRSEETGLGRGAKLAGLAAAAAAAAALASDRKSKRDTRREERREERREPVRDLTGSTREPGRQNRNGRPTTDFGENRKKDRDVAYLETGQSSKRHEKDGEPDVTRSSKRDFDTAKPPDDRRHKRHSRHDEDEIPRKRREKEVDHYPEDELLSRRHRQSDDGRIQKSEVSSSSRRESRKIENLNDRHREEPTNDKAIKPTISSVAKAGVDPFQFQIAGDASATTLGISPAPPRPLTPTVVTIDREPSFDDDNDFSAIETSESRLSRKDSFEIERMVEDYKKGAQRSSQYAESQSHSRGEKQPDTAGDLEGKCSTVPGAAIAAVSAAAAAAAAAAEAGRSKERPRDKEPSRDSSRPAIDPVQEEANRYYRESFDAQKLAKEEQQGQDDNDFRNPSYTIVTPPAMEDSKPEESRYAGPDADVKIDNRIYPRELDKFRTEDRFANVFTSRDPSCERERPLLNLVYPTPVPTPSMSRSSSEIGPRSSTRDVSKDRARGSDDAARAQDDHDTRDDYRIGPLNDAIDVMPSITSAATKSVTWGENSTKSFNAESPEPKKNTEAEWITSKTGERPRPRLDQNSRWGIVASAIADTSQEPATESELENSVLNRRSSSDVGTDRRGSALPEYDSFKEETRSEPPVPGPKPASPATDRMPGGFADDLEFAATLAAGLKDTGFDPNIVIDDPAYRRRDSPPNSSESNGDGWNRASLSDAVSNLTSKQKDVSEPGFLSGPIDADTASPSASADAGTEFSVAPSKKETKELDNEAGQGSFDPAKPFANVLSETPSPAATADKPLSRKEQKKLEKAQRRAMQAGQSWSTQSSTTRGVDNDPDVSRASKQRGFDQEFIVKEKPDGESRDDERRQQDDHSTSRAVDGAGWEDSTGKKSRKGRQSRDVDVDPASKVSARTDSFDNKSAVGGTGLEDEWDTPKRSKSKSVEKGSHGSDVVSVSAPGSEVGDSVASSRRSSKSARRRDLDFDTSTAESPVRNRDLWDDREVSSVVSESRADERRRERRSKRSSAFDDDDDRSIASAPGSARKSKRASKYEGDEFTQRGKEKELERAEKRSSGGLFATLFKGSKDDSKKLDKESFLDDAGILGAGAGLATAAAIMANDSRSNATHASTALLKEAPEAFESSEKTQTPTSIEDTDPEIAPRAFKPAIDPQYGDLLPMPPSEPGSPVSDTVDLPALPDSRPSTPPEARSLKHDLLTHQRRRSTQETPAKSPSLTAIPISLRLGQRHGAPSSSPNSRRSPPSSSPATTPESGRRSSRFSWDSSREIKPLYLLERQGPVDSIAQAHLPALPPSEPSEPPSRESPAPGFMDMQAYSIVPDKDISLDETPDPKLRVDTDLAASSLAEDVTGSQQTTPKALIRPQILSGLSEEHPVEIQVAPVREAVLASSYPSAEQRGCDTFELAHLSVDDKHHVETTASRASLSVPDAPLSTLTAEGSMSGVAEDLTSADEHFSDALEGPQSDTFDEARDSFERAFPEHSISTSVAPEDPKQSQATSPAEEPESEGWRNLSAQEKMKVHNDRRGQDVSPLELAGVATASAAAAILTNDPDPDKTDDSREFTHEKESQIPQKGKKGKKNKKKASVIDEPADVSNNQPMVDNSLDKSGHAAVALQATPGTTTSAKDEAGDDDNVHSPVTQMHSDEIDKMESTVGTPVAEAQVVTEESGPSSASNLSQDSPFDTAVRHQQDNDISKALSKKDKKKRKKQKSRENSSPNSKEDPTAAAGQQVSTDTLIGLDQDTGRGSFLVSPPQAAVVTALSPVREVQELDVHAVEPAASADTRAGPEQLPAESVTLTLIQSTETPAIPPVDISEKVPEADEKVVQRCGDAASANIAPDEVSLAHFIPANTEPTSFPSIHEDDDASKSVQETKIEGEDKKSVLSDGHSLAHAEPEEDPANGSSAEGLPTSPRMSLGTTPTALVNDPEPAQNFDEIPPVTSAGTRAIADAQSHSLITEEPLTIGKATFVDDWAPQTSWSHEIVVGSPQGATQKEEDLAEESTLSMSVPRTSLMSEDQPNPDSPEIVPSTDEEPSVTEAATIEKACDPGRSTSATAFVSAGKNKKKKGKRKSVQWEDSRLHLSPESQEADSPLAGGGLGDSDKMENQQPQEQPEEKLQESPQEQPSTVDSGNSEPVTLRDVSQGLKPDESITSELLQEEKKHIDETRIGTPAEDSENESQSIQASVLDIAQHKMAEENPDASHLALSPPKQSQILLEQPDQNNENLLLPVDRPAEVIIEAPPDAKGEDEWSAPSTGKKSKKKKGSKSTSTLEQSSSPKVSNTADETISAEKSSPHEGPFPFAQEPKSSQEPPPFAVASENPQSEQVLHDDEPQVTDKKSKKKKKRQSLSTQPPREDTPSESLPTHDTGTIKDARAAANKLAEAEWPQATDEEGKKRQQGVAIDAIQDESSTSAALAGDPVFLRPEAAVTISAADPEEEFELPKKGKKNKKKKRTNIEAPEESEIPPSSETNIHHTEKPPSDNNVARDARQSRLTLEQDNTGSQPAIPGPAEGSPTIQERDVIADEAVESRDVETEQICDAPKGTVTADTALNDAEHSENPIPLSPTMLSKIAQKKGDKGTADTEVAALEEGLKSRPVERSGVAGMPGVAASAEPAEKTEDTTELQRIIQQADIQAEGDSTSSPAAAQDLPLVAENSDQTTAVKEVSGLKGALRTEQDSPDADGEHSTTETPRKGGLEEEADEPSMKYQHEQTDSNNAMAHIAMTSPHDIETHRILSFDASEHTKEDPCEGAAGRNEAIEGNMAKMSQHHEKESLEKGTEMLEIRDVANAESTRENTVSEVIGLEKTGTGKDDTWTGTMSKKDRKKNKKNRKAKQGSQYDAVPEPPSSENAAALTDAKARPEDKEANLLELATEAQIIDSNADLSDAVQRDVSVECSTQSSTQNHEKPDEHSRNLIAPLEASTDQTSVPEDVGLVAPATPEDEIFKPELPFQLSSDLSASKIEAVDEEWSAQGSSKKKAKRDKRKKKDQGQSLSSGKAIPSTDTIVESAIEDEGPISVVETDNPGQGTQRESGLDSAALDLPGISRPNFKLTEAMDNSIRSSAALEETKVSEAQRPRNSLKVEATEVVAEDGQQNVTQDLPRDLEDMKALDVVASETAQGSANDAGLESCDERSPIDPQETTEAVEQVWYEDTGKTEDTRAQEPILSGADTSDRGKTAAPAATWGDFIEQASFSQDGTSGSGLWLPAQWRVDESTLSESAHAAPTTAAVGATLGGSEDSQPLPKESLTEQSITKDLAQPALIERAPSPEPCPPERGPRVTNVEQNQSVATGQSPPSGHRSIQKPVGQEAEPSTALGHFYPNPPELASELGEVDEGDHQPPARERVSSYEDTVAQYQHGEERARLEAIDSFRLSEGMSNEEPRSVERDRPMALESSPLSHEESSGRQHMSEEVHRQADIDQSLLFETGPSKEHTSQEPDQSTAVKQSSLPAQSSSSESVDEGQNPTTAMEQSCLLKRLPSQETANEMQGCCLNAANLPGVESPDSRPTEENNGVGFVEIPKSCEQRIGTLHTNELPNESVVASSPQVLEDRSIEESSGMDRDRSVVTETPTFSAEEKKQLQTTENAGEMAATQDSFSVLASSSPADDTTQEAPTVPSSDGREHVATKASGTIDELAPLPYGNAEERERGGGELPMAEDVEASTTVDQPLPEDPREAPTAQPEPHLALTPDQSVQETSAAAAADIWAVPSKKKGKKGKKSKSSSGAITPVEASLARQAEAAVGIATPEQSTSALPAIEETQFSGTVGSTPKSAVAVDADDEWAVPSKKNKKGKKGKKGNSAEGVSAPADKPASEQIVGLVIAPADVGVMEPVNEPIDETVTESVTEAVTEQVTEPITEPVTEPVTEQVDEPVHKPLDQPVNTKASDPVSEGDVSLTEAKALGASEQNKNDLNDFQVYTDERMSVDLEKQATSGPDGIPTMIPLIDDSNAKQESTAKRKKKSKKGKNNGGLSNPATSPKEPSEVPIAEGVTARVEPATETVRAAESETGSQPANEERNFALATEVRGGESGGFGSQPLLLSDEPPMNVAGPELDKSRAGHSFDLNVDKPIEDIHGGVNHASMSDIKVSSTLSGLPSPVSETPRAGDFTVAADNASGPRPDKGKNPAVGATMADFEEVEGTHASAKDRGTGNLDMPVMSAREAANEGYQEPPLSEIYAPDTAIGEHGSADLAKSISVVSKKKGLVTPTEKVFDDQNVTADSSVQSESDKKTHFMGAAGREDEAGPYQQEIIPSQDQPDDAGDGQSHETLTKARSMAAAGAELGGVALLAEKFGGSKKKKGKGKLKKVVDKRQAQEEDIFDDPALWEGADKKGLDEGRDAALHDDFWGETKSDEKSEEQKVDEDKGNTDYRPDLVSAPMDNMEMRSEETERRGMPPRDEADESPVLGHGEAVDFVPRHFAGLQEVETGLSMDRPDILPAFHSPGSDPDVRPSPTRGLPPVPEVPEIETETVARKHEWHSPEVNRDSAPQLLMAAGRAAKGQRCSRGPPGMDDADPASTRGAASDTRAREEEPASARQHSGGSGTGAEPPATAPRRSASNTSLSRRRTPEPLRLAGPESPGIHEAQFSSSPLSQPPALPPLRRVDKRMSGDLRALRQQSSSSTPVANEGRLRSARSSGDDSDMADVYDGYGEGRIGSPRSPTRPHSMRRRQSMQVLELEARVDQLVAENRLLSEARRHAEQNFSVLSERDAEIESLKQSLQFLQNEVARLAEVNEGLSGANAELASKDSGRFADMTRELDAARGTHSTFTQTVRDKDAEIEHLRAQLEDAKARIRQMQREILDAKAGSDSDFLNLKDEDYFDHRCQQLCAHVQQWVLRFSKFSDMRACRLTSEISDEKTIDRLDNTILDGSDVDVYLRDRVRRRDIFMSMTMSMVWEFIFTRYLFGMDREQRQKLKSLEKLLTEVGPVQAVRQWRAVTLTLLSRRPAFADQRDLDTEAVVQAIFQTLCKILPPPSNMESQIQSQLRRVMHEAVQLSIEMRTQRAEYMMLPPLQPEYDADGELSSTVAFDAAMMNERGGSGRTGTSPSNEELEAQNAVVRLVLFPLVVKRGDDNGVGEDKIVVCPAQVLVAGGDDNRRHVTPSSEAGGASLNAPSRISVVTESMGLGRQEDEGEAHYIEGGI</sequence>
<feature type="compositionally biased region" description="Basic and acidic residues" evidence="2">
    <location>
        <begin position="482"/>
        <end position="506"/>
    </location>
</feature>
<feature type="compositionally biased region" description="Polar residues" evidence="2">
    <location>
        <begin position="33"/>
        <end position="62"/>
    </location>
</feature>
<feature type="compositionally biased region" description="Basic residues" evidence="2">
    <location>
        <begin position="3472"/>
        <end position="3484"/>
    </location>
</feature>
<comment type="caution">
    <text evidence="3">The sequence shown here is derived from an EMBL/GenBank/DDBJ whole genome shotgun (WGS) entry which is preliminary data.</text>
</comment>
<feature type="compositionally biased region" description="Basic and acidic residues" evidence="2">
    <location>
        <begin position="671"/>
        <end position="695"/>
    </location>
</feature>
<feature type="compositionally biased region" description="Basic and acidic residues" evidence="2">
    <location>
        <begin position="83"/>
        <end position="100"/>
    </location>
</feature>
<feature type="compositionally biased region" description="Basic and acidic residues" evidence="2">
    <location>
        <begin position="3832"/>
        <end position="3844"/>
    </location>
</feature>
<keyword evidence="4" id="KW-1185">Reference proteome</keyword>
<feature type="compositionally biased region" description="Basic and acidic residues" evidence="2">
    <location>
        <begin position="573"/>
        <end position="583"/>
    </location>
</feature>
<feature type="compositionally biased region" description="Basic and acidic residues" evidence="2">
    <location>
        <begin position="5093"/>
        <end position="5105"/>
    </location>
</feature>
<feature type="compositionally biased region" description="Pro residues" evidence="2">
    <location>
        <begin position="1793"/>
        <end position="1802"/>
    </location>
</feature>
<feature type="region of interest" description="Disordered" evidence="2">
    <location>
        <begin position="3385"/>
        <end position="3447"/>
    </location>
</feature>
<feature type="compositionally biased region" description="Basic residues" evidence="2">
    <location>
        <begin position="4205"/>
        <end position="4216"/>
    </location>
</feature>
<feature type="compositionally biased region" description="Polar residues" evidence="2">
    <location>
        <begin position="4708"/>
        <end position="4718"/>
    </location>
</feature>
<feature type="region of interest" description="Disordered" evidence="2">
    <location>
        <begin position="1"/>
        <end position="123"/>
    </location>
</feature>
<feature type="compositionally biased region" description="Basic and acidic residues" evidence="2">
    <location>
        <begin position="2370"/>
        <end position="2393"/>
    </location>
</feature>
<feature type="region of interest" description="Disordered" evidence="2">
    <location>
        <begin position="522"/>
        <end position="697"/>
    </location>
</feature>
<dbReference type="STRING" id="1081109.A0A168BZI7"/>
<feature type="compositionally biased region" description="Polar residues" evidence="2">
    <location>
        <begin position="2624"/>
        <end position="2633"/>
    </location>
</feature>
<feature type="compositionally biased region" description="Low complexity" evidence="2">
    <location>
        <begin position="1228"/>
        <end position="1240"/>
    </location>
</feature>
<feature type="region of interest" description="Disordered" evidence="2">
    <location>
        <begin position="1982"/>
        <end position="2249"/>
    </location>
</feature>
<feature type="compositionally biased region" description="Basic residues" evidence="2">
    <location>
        <begin position="4282"/>
        <end position="4292"/>
    </location>
</feature>
<feature type="compositionally biased region" description="Basic and acidic residues" evidence="2">
    <location>
        <begin position="1326"/>
        <end position="1363"/>
    </location>
</feature>
<feature type="compositionally biased region" description="Basic and acidic residues" evidence="2">
    <location>
        <begin position="4962"/>
        <end position="4976"/>
    </location>
</feature>
<feature type="compositionally biased region" description="Polar residues" evidence="2">
    <location>
        <begin position="5107"/>
        <end position="5116"/>
    </location>
</feature>
<feature type="compositionally biased region" description="Basic and acidic residues" evidence="2">
    <location>
        <begin position="415"/>
        <end position="444"/>
    </location>
</feature>
<feature type="compositionally biased region" description="Basic and acidic residues" evidence="2">
    <location>
        <begin position="835"/>
        <end position="851"/>
    </location>
</feature>
<feature type="compositionally biased region" description="Low complexity" evidence="2">
    <location>
        <begin position="3943"/>
        <end position="3953"/>
    </location>
</feature>
<proteinExistence type="predicted"/>
<feature type="compositionally biased region" description="Basic residues" evidence="2">
    <location>
        <begin position="4788"/>
        <end position="4798"/>
    </location>
</feature>
<feature type="compositionally biased region" description="Basic and acidic residues" evidence="2">
    <location>
        <begin position="212"/>
        <end position="227"/>
    </location>
</feature>
<evidence type="ECO:0000256" key="2">
    <source>
        <dbReference type="SAM" id="MobiDB-lite"/>
    </source>
</evidence>
<dbReference type="Proteomes" id="UP000078544">
    <property type="component" value="Unassembled WGS sequence"/>
</dbReference>
<feature type="compositionally biased region" description="Polar residues" evidence="2">
    <location>
        <begin position="1187"/>
        <end position="1212"/>
    </location>
</feature>
<feature type="region of interest" description="Disordered" evidence="2">
    <location>
        <begin position="1168"/>
        <end position="1558"/>
    </location>
</feature>
<dbReference type="PANTHER" id="PTHR40641">
    <property type="entry name" value="INVOLUCRIN REPEAT PROTEIN (AFU_ORTHOLOGUE AFUA_2G08060)"/>
    <property type="match status" value="1"/>
</dbReference>
<feature type="region of interest" description="Disordered" evidence="2">
    <location>
        <begin position="3560"/>
        <end position="3599"/>
    </location>
</feature>
<feature type="compositionally biased region" description="Basic and acidic residues" evidence="2">
    <location>
        <begin position="3170"/>
        <end position="3194"/>
    </location>
</feature>
<feature type="region of interest" description="Disordered" evidence="2">
    <location>
        <begin position="212"/>
        <end position="244"/>
    </location>
</feature>
<feature type="compositionally biased region" description="Basic residues" evidence="2">
    <location>
        <begin position="4451"/>
        <end position="4460"/>
    </location>
</feature>
<feature type="region of interest" description="Disordered" evidence="2">
    <location>
        <begin position="4027"/>
        <end position="4225"/>
    </location>
</feature>
<gene>
    <name evidence="3" type="ORF">AAL_04245</name>
</gene>
<feature type="compositionally biased region" description="Low complexity" evidence="2">
    <location>
        <begin position="968"/>
        <end position="980"/>
    </location>
</feature>
<feature type="compositionally biased region" description="Low complexity" evidence="2">
    <location>
        <begin position="1735"/>
        <end position="1750"/>
    </location>
</feature>
<feature type="region of interest" description="Disordered" evidence="2">
    <location>
        <begin position="3711"/>
        <end position="3847"/>
    </location>
</feature>
<feature type="compositionally biased region" description="Pro residues" evidence="2">
    <location>
        <begin position="463"/>
        <end position="473"/>
    </location>
</feature>
<feature type="compositionally biased region" description="Polar residues" evidence="2">
    <location>
        <begin position="4088"/>
        <end position="4113"/>
    </location>
</feature>
<feature type="compositionally biased region" description="Basic and acidic residues" evidence="2">
    <location>
        <begin position="1536"/>
        <end position="1558"/>
    </location>
</feature>
<dbReference type="InterPro" id="IPR053268">
    <property type="entry name" value="Woronin_anchor"/>
</dbReference>
<feature type="compositionally biased region" description="Basic and acidic residues" evidence="2">
    <location>
        <begin position="295"/>
        <end position="311"/>
    </location>
</feature>
<feature type="compositionally biased region" description="Basic and acidic residues" evidence="2">
    <location>
        <begin position="1288"/>
        <end position="1301"/>
    </location>
</feature>
<feature type="compositionally biased region" description="Basic and acidic residues" evidence="2">
    <location>
        <begin position="758"/>
        <end position="779"/>
    </location>
</feature>
<feature type="compositionally biased region" description="Basic and acidic residues" evidence="2">
    <location>
        <begin position="2969"/>
        <end position="2988"/>
    </location>
</feature>
<feature type="region of interest" description="Disordered" evidence="2">
    <location>
        <begin position="2351"/>
        <end position="2444"/>
    </location>
</feature>
<feature type="region of interest" description="Disordered" evidence="2">
    <location>
        <begin position="4925"/>
        <end position="5160"/>
    </location>
</feature>
<feature type="compositionally biased region" description="Polar residues" evidence="2">
    <location>
        <begin position="3125"/>
        <end position="3142"/>
    </location>
</feature>
<keyword evidence="1" id="KW-0175">Coiled coil</keyword>
<feature type="compositionally biased region" description="Basic and acidic residues" evidence="2">
    <location>
        <begin position="592"/>
        <end position="619"/>
    </location>
</feature>
<feature type="compositionally biased region" description="Polar residues" evidence="2">
    <location>
        <begin position="2775"/>
        <end position="2789"/>
    </location>
</feature>
<feature type="compositionally biased region" description="Polar residues" evidence="2">
    <location>
        <begin position="4027"/>
        <end position="4042"/>
    </location>
</feature>
<feature type="compositionally biased region" description="Low complexity" evidence="2">
    <location>
        <begin position="2764"/>
        <end position="2774"/>
    </location>
</feature>
<evidence type="ECO:0000313" key="3">
    <source>
        <dbReference type="EMBL" id="KZZ95949.1"/>
    </source>
</evidence>
<feature type="region of interest" description="Disordered" evidence="2">
    <location>
        <begin position="3089"/>
        <end position="3212"/>
    </location>
</feature>
<feature type="compositionally biased region" description="Basic and acidic residues" evidence="2">
    <location>
        <begin position="2053"/>
        <end position="2069"/>
    </location>
</feature>
<feature type="compositionally biased region" description="Basic and acidic residues" evidence="2">
    <location>
        <begin position="4820"/>
        <end position="4864"/>
    </location>
</feature>
<feature type="compositionally biased region" description="Basic and acidic residues" evidence="2">
    <location>
        <begin position="3895"/>
        <end position="3914"/>
    </location>
</feature>
<feature type="compositionally biased region" description="Basic and acidic residues" evidence="2">
    <location>
        <begin position="3401"/>
        <end position="3410"/>
    </location>
</feature>
<evidence type="ECO:0000313" key="4">
    <source>
        <dbReference type="Proteomes" id="UP000078544"/>
    </source>
</evidence>
<feature type="region of interest" description="Disordered" evidence="2">
    <location>
        <begin position="1786"/>
        <end position="1812"/>
    </location>
</feature>
<feature type="compositionally biased region" description="Polar residues" evidence="2">
    <location>
        <begin position="3778"/>
        <end position="3792"/>
    </location>
</feature>
<feature type="compositionally biased region" description="Basic and acidic residues" evidence="2">
    <location>
        <begin position="1062"/>
        <end position="1072"/>
    </location>
</feature>
<feature type="region of interest" description="Disordered" evidence="2">
    <location>
        <begin position="414"/>
        <end position="509"/>
    </location>
</feature>
<feature type="compositionally biased region" description="Basic and acidic residues" evidence="2">
    <location>
        <begin position="4044"/>
        <end position="4061"/>
    </location>
</feature>
<feature type="region of interest" description="Disordered" evidence="2">
    <location>
        <begin position="3285"/>
        <end position="3360"/>
    </location>
</feature>
<feature type="compositionally biased region" description="Basic and acidic residues" evidence="2">
    <location>
        <begin position="1"/>
        <end position="12"/>
    </location>
</feature>
<feature type="region of interest" description="Disordered" evidence="2">
    <location>
        <begin position="4334"/>
        <end position="4554"/>
    </location>
</feature>
<feature type="compositionally biased region" description="Basic and acidic residues" evidence="2">
    <location>
        <begin position="626"/>
        <end position="664"/>
    </location>
</feature>
<protein>
    <submittedName>
        <fullName evidence="3">Involucrin repeat protein</fullName>
    </submittedName>
</protein>
<dbReference type="EMBL" id="AZGY01000008">
    <property type="protein sequence ID" value="KZZ95949.1"/>
    <property type="molecule type" value="Genomic_DNA"/>
</dbReference>
<feature type="compositionally biased region" description="Basic and acidic residues" evidence="2">
    <location>
        <begin position="3563"/>
        <end position="3572"/>
    </location>
</feature>
<feature type="compositionally biased region" description="Basic and acidic residues" evidence="2">
    <location>
        <begin position="4413"/>
        <end position="4423"/>
    </location>
</feature>
<feature type="compositionally biased region" description="Polar residues" evidence="2">
    <location>
        <begin position="1084"/>
        <end position="1109"/>
    </location>
</feature>
<feature type="compositionally biased region" description="Polar residues" evidence="2">
    <location>
        <begin position="3957"/>
        <end position="3966"/>
    </location>
</feature>